<reference evidence="1 2" key="1">
    <citation type="submission" date="2015-07" db="EMBL/GenBank/DDBJ databases">
        <title>The genome of Dufourea novaeangliae.</title>
        <authorList>
            <person name="Pan H."/>
            <person name="Kapheim K."/>
        </authorList>
    </citation>
    <scope>NUCLEOTIDE SEQUENCE [LARGE SCALE GENOMIC DNA]</scope>
    <source>
        <strain evidence="1">0120121106</strain>
        <tissue evidence="1">Whole body</tissue>
    </source>
</reference>
<keyword evidence="2" id="KW-1185">Reference proteome</keyword>
<name>A0A154PC87_DUFNO</name>
<gene>
    <name evidence="1" type="ORF">WN55_11176</name>
</gene>
<dbReference type="Proteomes" id="UP000076502">
    <property type="component" value="Unassembled WGS sequence"/>
</dbReference>
<dbReference type="EMBL" id="KQ434869">
    <property type="protein sequence ID" value="KZC09433.1"/>
    <property type="molecule type" value="Genomic_DNA"/>
</dbReference>
<protein>
    <submittedName>
        <fullName evidence="1">Uncharacterized protein</fullName>
    </submittedName>
</protein>
<proteinExistence type="predicted"/>
<organism evidence="1 2">
    <name type="scientific">Dufourea novaeangliae</name>
    <name type="common">Sweat bee</name>
    <dbReference type="NCBI Taxonomy" id="178035"/>
    <lineage>
        <taxon>Eukaryota</taxon>
        <taxon>Metazoa</taxon>
        <taxon>Ecdysozoa</taxon>
        <taxon>Arthropoda</taxon>
        <taxon>Hexapoda</taxon>
        <taxon>Insecta</taxon>
        <taxon>Pterygota</taxon>
        <taxon>Neoptera</taxon>
        <taxon>Endopterygota</taxon>
        <taxon>Hymenoptera</taxon>
        <taxon>Apocrita</taxon>
        <taxon>Aculeata</taxon>
        <taxon>Apoidea</taxon>
        <taxon>Anthophila</taxon>
        <taxon>Halictidae</taxon>
        <taxon>Rophitinae</taxon>
        <taxon>Dufourea</taxon>
    </lineage>
</organism>
<dbReference type="AlphaFoldDB" id="A0A154PC87"/>
<accession>A0A154PC87</accession>
<evidence type="ECO:0000313" key="1">
    <source>
        <dbReference type="EMBL" id="KZC09433.1"/>
    </source>
</evidence>
<sequence length="53" mass="6249">MTVAWSFAARWENTTADSNSVTFSPFSMHNLWNSSTTKLLREYRRDNQKLYST</sequence>
<evidence type="ECO:0000313" key="2">
    <source>
        <dbReference type="Proteomes" id="UP000076502"/>
    </source>
</evidence>